<sequence length="278" mass="32248">MKILLPDKSIMLSAQNAVQAICQYMFDELNFDYFDYHHYYDDGRSLILINDQGDGLRKSFLQRYFAEGIYLQPDDLDALRKLYHSQKKLFGFRTAEYSLLDQLPTTLKHRKALELTQSFQIGNRIYFVERHSDHVELAGFGSNFHNSNFCNFCVQNMVILQSFIKYFRDEGHNLIEAAKKNPVLIAPLSTYQSPNQRFDRMQYVGYDFKNNKKINLSLTGQEAASLKQLGTGKTFKEAAKNLLISPPTVENHIYSAKMKSKCKSTDELLELFSTLTRR</sequence>
<gene>
    <name evidence="2" type="ORF">EQU50_05795</name>
</gene>
<dbReference type="RefSeq" id="WP_130154192.1">
    <property type="nucleotide sequence ID" value="NZ_SCFB01000006.1"/>
</dbReference>
<dbReference type="GO" id="GO:0006355">
    <property type="term" value="P:regulation of DNA-templated transcription"/>
    <property type="evidence" value="ECO:0007669"/>
    <property type="project" value="InterPro"/>
</dbReference>
<dbReference type="Pfam" id="PF00196">
    <property type="entry name" value="GerE"/>
    <property type="match status" value="1"/>
</dbReference>
<dbReference type="GO" id="GO:0003677">
    <property type="term" value="F:DNA binding"/>
    <property type="evidence" value="ECO:0007669"/>
    <property type="project" value="InterPro"/>
</dbReference>
<evidence type="ECO:0000259" key="1">
    <source>
        <dbReference type="SMART" id="SM00421"/>
    </source>
</evidence>
<dbReference type="EMBL" id="SCFB01000006">
    <property type="protein sequence ID" value="RZI45944.1"/>
    <property type="molecule type" value="Genomic_DNA"/>
</dbReference>
<organism evidence="2 3">
    <name type="scientific">Candidatus Finniella inopinata</name>
    <dbReference type="NCBI Taxonomy" id="1696036"/>
    <lineage>
        <taxon>Bacteria</taxon>
        <taxon>Pseudomonadati</taxon>
        <taxon>Pseudomonadota</taxon>
        <taxon>Alphaproteobacteria</taxon>
        <taxon>Holosporales</taxon>
        <taxon>Candidatus Paracaedibacteraceae</taxon>
        <taxon>Candidatus Finniella</taxon>
    </lineage>
</organism>
<dbReference type="InterPro" id="IPR036388">
    <property type="entry name" value="WH-like_DNA-bd_sf"/>
</dbReference>
<protein>
    <recommendedName>
        <fullName evidence="1">HTH luxR-type domain-containing protein</fullName>
    </recommendedName>
</protein>
<reference evidence="2 3" key="1">
    <citation type="submission" date="2018-10" db="EMBL/GenBank/DDBJ databases">
        <title>An updated phylogeny of the Alphaproteobacteria reveals that the parasitic Rickettsiales and Holosporales have independent origins.</title>
        <authorList>
            <person name="Munoz-Gomez S.A."/>
            <person name="Hess S."/>
            <person name="Burger G."/>
            <person name="Lang B.F."/>
            <person name="Susko E."/>
            <person name="Slamovits C.H."/>
            <person name="Roger A.J."/>
        </authorList>
    </citation>
    <scope>NUCLEOTIDE SEQUENCE [LARGE SCALE GENOMIC DNA]</scope>
    <source>
        <strain evidence="2">HOLO01</strain>
    </source>
</reference>
<proteinExistence type="predicted"/>
<evidence type="ECO:0000313" key="2">
    <source>
        <dbReference type="EMBL" id="RZI45944.1"/>
    </source>
</evidence>
<dbReference type="InterPro" id="IPR016032">
    <property type="entry name" value="Sig_transdc_resp-reg_C-effctor"/>
</dbReference>
<keyword evidence="3" id="KW-1185">Reference proteome</keyword>
<dbReference type="Proteomes" id="UP000293550">
    <property type="component" value="Unassembled WGS sequence"/>
</dbReference>
<dbReference type="AlphaFoldDB" id="A0A4Q7DIV8"/>
<name>A0A4Q7DIV8_9PROT</name>
<comment type="caution">
    <text evidence="2">The sequence shown here is derived from an EMBL/GenBank/DDBJ whole genome shotgun (WGS) entry which is preliminary data.</text>
</comment>
<accession>A0A4Q7DIV8</accession>
<dbReference type="SUPFAM" id="SSF46894">
    <property type="entry name" value="C-terminal effector domain of the bipartite response regulators"/>
    <property type="match status" value="1"/>
</dbReference>
<evidence type="ECO:0000313" key="3">
    <source>
        <dbReference type="Proteomes" id="UP000293550"/>
    </source>
</evidence>
<dbReference type="Gene3D" id="1.10.10.10">
    <property type="entry name" value="Winged helix-like DNA-binding domain superfamily/Winged helix DNA-binding domain"/>
    <property type="match status" value="1"/>
</dbReference>
<feature type="domain" description="HTH luxR-type" evidence="1">
    <location>
        <begin position="215"/>
        <end position="272"/>
    </location>
</feature>
<dbReference type="InterPro" id="IPR000792">
    <property type="entry name" value="Tscrpt_reg_LuxR_C"/>
</dbReference>
<dbReference type="SMART" id="SM00421">
    <property type="entry name" value="HTH_LUXR"/>
    <property type="match status" value="1"/>
</dbReference>
<dbReference type="OrthoDB" id="7449597at2"/>